<dbReference type="InterPro" id="IPR036865">
    <property type="entry name" value="CRAL-TRIO_dom_sf"/>
</dbReference>
<reference evidence="5" key="1">
    <citation type="submission" date="2016-04" db="UniProtKB">
        <authorList>
            <consortium name="WormBaseParasite"/>
        </authorList>
    </citation>
    <scope>IDENTIFICATION</scope>
</reference>
<dbReference type="EMBL" id="UYWX01020299">
    <property type="protein sequence ID" value="VDM30526.1"/>
    <property type="molecule type" value="Genomic_DNA"/>
</dbReference>
<evidence type="ECO:0000256" key="1">
    <source>
        <dbReference type="SAM" id="MobiDB-lite"/>
    </source>
</evidence>
<evidence type="ECO:0000259" key="2">
    <source>
        <dbReference type="PROSITE" id="PS50191"/>
    </source>
</evidence>
<dbReference type="WBParaSite" id="TTAC_0000635101-mRNA-1">
    <property type="protein sequence ID" value="TTAC_0000635101-mRNA-1"/>
    <property type="gene ID" value="TTAC_0000635101"/>
</dbReference>
<reference evidence="3 4" key="2">
    <citation type="submission" date="2018-11" db="EMBL/GenBank/DDBJ databases">
        <authorList>
            <consortium name="Pathogen Informatics"/>
        </authorList>
    </citation>
    <scope>NUCLEOTIDE SEQUENCE [LARGE SCALE GENOMIC DNA]</scope>
</reference>
<protein>
    <submittedName>
        <fullName evidence="5">CRAL-TRIO domain-containing protein</fullName>
    </submittedName>
</protein>
<accession>A0A158RDZ1</accession>
<gene>
    <name evidence="3" type="ORF">TTAC_LOCUS6336</name>
</gene>
<dbReference type="Proteomes" id="UP000274429">
    <property type="component" value="Unassembled WGS sequence"/>
</dbReference>
<dbReference type="InterPro" id="IPR036273">
    <property type="entry name" value="CRAL/TRIO_N_dom_sf"/>
</dbReference>
<dbReference type="Gene3D" id="3.40.525.10">
    <property type="entry name" value="CRAL-TRIO lipid binding domain"/>
    <property type="match status" value="1"/>
</dbReference>
<evidence type="ECO:0000313" key="4">
    <source>
        <dbReference type="Proteomes" id="UP000274429"/>
    </source>
</evidence>
<keyword evidence="4" id="KW-1185">Reference proteome</keyword>
<evidence type="ECO:0000313" key="3">
    <source>
        <dbReference type="EMBL" id="VDM30526.1"/>
    </source>
</evidence>
<dbReference type="PANTHER" id="PTHR45824:SF29">
    <property type="entry name" value="GH16843P"/>
    <property type="match status" value="1"/>
</dbReference>
<proteinExistence type="predicted"/>
<dbReference type="PROSITE" id="PS50191">
    <property type="entry name" value="CRAL_TRIO"/>
    <property type="match status" value="1"/>
</dbReference>
<feature type="region of interest" description="Disordered" evidence="1">
    <location>
        <begin position="379"/>
        <end position="410"/>
    </location>
</feature>
<feature type="compositionally biased region" description="Acidic residues" evidence="1">
    <location>
        <begin position="401"/>
        <end position="410"/>
    </location>
</feature>
<dbReference type="STRING" id="6205.A0A158RDZ1"/>
<dbReference type="InterPro" id="IPR001251">
    <property type="entry name" value="CRAL-TRIO_dom"/>
</dbReference>
<evidence type="ECO:0000313" key="5">
    <source>
        <dbReference type="WBParaSite" id="TTAC_0000635101-mRNA-1"/>
    </source>
</evidence>
<feature type="compositionally biased region" description="Basic and acidic residues" evidence="1">
    <location>
        <begin position="386"/>
        <end position="397"/>
    </location>
</feature>
<dbReference type="SMART" id="SM00516">
    <property type="entry name" value="SEC14"/>
    <property type="match status" value="1"/>
</dbReference>
<dbReference type="CDD" id="cd00170">
    <property type="entry name" value="SEC14"/>
    <property type="match status" value="1"/>
</dbReference>
<name>A0A158RDZ1_HYDTA</name>
<dbReference type="SUPFAM" id="SSF46938">
    <property type="entry name" value="CRAL/TRIO N-terminal domain"/>
    <property type="match status" value="1"/>
</dbReference>
<sequence length="410" mass="46497">MTVFSIPRVTPRGRCQIAALLLAHLKVIKNGTHSKPLCEAQLHSTPLNTKSRNLIMSSSKSSGKGANFESREPQEFHRLLTAFRETMVKKCKPLPDEPDFFTNESILTDFLRARKYKLDDAVEMLTAAVEWRREYQPLKVDCNYCHNQPGFHCIRQVGHDKFGRPILYACFAQAFAAKNHSSDTILHCVQMLENARRSFKQSATQVLFIIDCTGMTLPCCNPNLGKKMSNVFSNYYPERLGAAVIVNHKSIFQSIWRAIRKFLDPVTAHKVVFLKQKSSQKSSSNPEKKSKNLSEGLREFCDEATAQWLETEIRLNKEINEDQMRFWEKPSGGAHDPRGTEAFVREFIENRNPPNGFVPHPNIVDLLNGTLASGYPVHLRSGGAGDKVDPEQMKEYGIESVDADDDEDYD</sequence>
<dbReference type="PANTHER" id="PTHR45824">
    <property type="entry name" value="GH16843P"/>
    <property type="match status" value="1"/>
</dbReference>
<dbReference type="AlphaFoldDB" id="A0A158RDZ1"/>
<feature type="domain" description="CRAL-TRIO" evidence="2">
    <location>
        <begin position="157"/>
        <end position="321"/>
    </location>
</feature>
<organism evidence="5">
    <name type="scientific">Hydatigena taeniaeformis</name>
    <name type="common">Feline tapeworm</name>
    <name type="synonym">Taenia taeniaeformis</name>
    <dbReference type="NCBI Taxonomy" id="6205"/>
    <lineage>
        <taxon>Eukaryota</taxon>
        <taxon>Metazoa</taxon>
        <taxon>Spiralia</taxon>
        <taxon>Lophotrochozoa</taxon>
        <taxon>Platyhelminthes</taxon>
        <taxon>Cestoda</taxon>
        <taxon>Eucestoda</taxon>
        <taxon>Cyclophyllidea</taxon>
        <taxon>Taeniidae</taxon>
        <taxon>Hydatigera</taxon>
    </lineage>
</organism>
<dbReference type="InterPro" id="IPR052578">
    <property type="entry name" value="PI_Transfer_CRAL-TRIO"/>
</dbReference>
<dbReference type="GO" id="GO:0008526">
    <property type="term" value="F:phosphatidylinositol transfer activity"/>
    <property type="evidence" value="ECO:0007669"/>
    <property type="project" value="TreeGrafter"/>
</dbReference>
<dbReference type="OrthoDB" id="75724at2759"/>
<dbReference type="SUPFAM" id="SSF52087">
    <property type="entry name" value="CRAL/TRIO domain"/>
    <property type="match status" value="1"/>
</dbReference>
<dbReference type="Pfam" id="PF00650">
    <property type="entry name" value="CRAL_TRIO"/>
    <property type="match status" value="1"/>
</dbReference>